<proteinExistence type="predicted"/>
<dbReference type="InterPro" id="IPR014513">
    <property type="entry name" value="UCP021525"/>
</dbReference>
<dbReference type="AlphaFoldDB" id="A0A829Y7K2"/>
<accession>A0A829Y7K2</accession>
<sequence>MLDLSQRGELSLHSEVAAAVVHVLTQSGMAGIVVGAFARDLHLHYGAGVPQQRRTEDVDFAFAIDTWAAFDALKRRVIESGAFRAVEGNQHRLVHANGIKIDLVPFGSIERSDRTIAWPPTGDTIMDVYGFQESLASSEQVLLPGNVKIHIVSLAALALLKIIAWHDRHQRAPRKDAADLNLIFRNYLALPDNKERFWNDFSEWAESEDFDYEDSGARMLGHDIRRLIGAPGLAKLDEILKAQIEQSDVAKLPREMDGHSPERAHALLKSLYRGLVP</sequence>
<dbReference type="InterPro" id="IPR014942">
    <property type="entry name" value="AbiEii"/>
</dbReference>
<evidence type="ECO:0008006" key="3">
    <source>
        <dbReference type="Google" id="ProtNLM"/>
    </source>
</evidence>
<dbReference type="EMBL" id="BLJN01000001">
    <property type="protein sequence ID" value="GFE78776.1"/>
    <property type="molecule type" value="Genomic_DNA"/>
</dbReference>
<gene>
    <name evidence="1" type="ORF">GCM10011487_07760</name>
</gene>
<evidence type="ECO:0000313" key="2">
    <source>
        <dbReference type="Proteomes" id="UP000445000"/>
    </source>
</evidence>
<dbReference type="Proteomes" id="UP000445000">
    <property type="component" value="Unassembled WGS sequence"/>
</dbReference>
<reference evidence="2" key="1">
    <citation type="submission" date="2020-01" db="EMBL/GenBank/DDBJ databases">
        <title>'Steroidobacter agaridevorans' sp. nov., agar-degrading bacteria isolated from rhizosphere soils.</title>
        <authorList>
            <person name="Ikenaga M."/>
            <person name="Kataoka M."/>
            <person name="Murouchi A."/>
            <person name="Katsuragi S."/>
            <person name="Sakai M."/>
        </authorList>
    </citation>
    <scope>NUCLEOTIDE SEQUENCE [LARGE SCALE GENOMIC DNA]</scope>
    <source>
        <strain evidence="2">YU21-B</strain>
    </source>
</reference>
<keyword evidence="2" id="KW-1185">Reference proteome</keyword>
<evidence type="ECO:0000313" key="1">
    <source>
        <dbReference type="EMBL" id="GFE78776.1"/>
    </source>
</evidence>
<comment type="caution">
    <text evidence="1">The sequence shown here is derived from an EMBL/GenBank/DDBJ whole genome shotgun (WGS) entry which is preliminary data.</text>
</comment>
<organism evidence="1 2">
    <name type="scientific">Steroidobacter agaridevorans</name>
    <dbReference type="NCBI Taxonomy" id="2695856"/>
    <lineage>
        <taxon>Bacteria</taxon>
        <taxon>Pseudomonadati</taxon>
        <taxon>Pseudomonadota</taxon>
        <taxon>Gammaproteobacteria</taxon>
        <taxon>Steroidobacterales</taxon>
        <taxon>Steroidobacteraceae</taxon>
        <taxon>Steroidobacter</taxon>
    </lineage>
</organism>
<dbReference type="Pfam" id="PF08843">
    <property type="entry name" value="AbiEii"/>
    <property type="match status" value="1"/>
</dbReference>
<protein>
    <recommendedName>
        <fullName evidence="3">Nucleotidyltransferase</fullName>
    </recommendedName>
</protein>
<name>A0A829Y7K2_9GAMM</name>
<dbReference type="PIRSF" id="PIRSF021525">
    <property type="entry name" value="UCP021525"/>
    <property type="match status" value="1"/>
</dbReference>